<gene>
    <name evidence="1" type="ORF">H8S45_03450</name>
</gene>
<name>A0A923LSK5_9FIRM</name>
<reference evidence="1" key="1">
    <citation type="submission" date="2020-08" db="EMBL/GenBank/DDBJ databases">
        <title>Genome public.</title>
        <authorList>
            <person name="Liu C."/>
            <person name="Sun Q."/>
        </authorList>
    </citation>
    <scope>NUCLEOTIDE SEQUENCE</scope>
    <source>
        <strain evidence="1">NSJ-28</strain>
    </source>
</reference>
<comment type="caution">
    <text evidence="1">The sequence shown here is derived from an EMBL/GenBank/DDBJ whole genome shotgun (WGS) entry which is preliminary data.</text>
</comment>
<dbReference type="Proteomes" id="UP000606499">
    <property type="component" value="Unassembled WGS sequence"/>
</dbReference>
<proteinExistence type="predicted"/>
<protein>
    <submittedName>
        <fullName evidence="1">Uncharacterized protein</fullName>
    </submittedName>
</protein>
<dbReference type="EMBL" id="JACOPL010000003">
    <property type="protein sequence ID" value="MBC5724526.1"/>
    <property type="molecule type" value="Genomic_DNA"/>
</dbReference>
<sequence>MLVWAFAAYQRAQPEIWDGTAAESYAGGSGTESAPYLIANGAQLAKFEQAVNDGTFGLRYAALTNDIYLNDTSERQSWDEDTASKNQWTPIGNVTNTFRGQLDGRGYAVRSVYINLPEQEKVRLLGLFES</sequence>
<evidence type="ECO:0000313" key="1">
    <source>
        <dbReference type="EMBL" id="MBC5724526.1"/>
    </source>
</evidence>
<accession>A0A923LSK5</accession>
<dbReference type="AlphaFoldDB" id="A0A923LSK5"/>
<dbReference type="Gene3D" id="2.160.20.110">
    <property type="match status" value="1"/>
</dbReference>
<keyword evidence="2" id="KW-1185">Reference proteome</keyword>
<evidence type="ECO:0000313" key="2">
    <source>
        <dbReference type="Proteomes" id="UP000606499"/>
    </source>
</evidence>
<organism evidence="1 2">
    <name type="scientific">Agathobaculum faecis</name>
    <dbReference type="NCBI Taxonomy" id="2763013"/>
    <lineage>
        <taxon>Bacteria</taxon>
        <taxon>Bacillati</taxon>
        <taxon>Bacillota</taxon>
        <taxon>Clostridia</taxon>
        <taxon>Eubacteriales</taxon>
        <taxon>Butyricicoccaceae</taxon>
        <taxon>Agathobaculum</taxon>
    </lineage>
</organism>
<dbReference type="RefSeq" id="WP_107630744.1">
    <property type="nucleotide sequence ID" value="NZ_JACOPL010000003.1"/>
</dbReference>